<dbReference type="RefSeq" id="WP_144308965.1">
    <property type="nucleotide sequence ID" value="NZ_VMNK01000006.1"/>
</dbReference>
<name>A0A557QX51_9RHOO</name>
<keyword evidence="2" id="KW-1185">Reference proteome</keyword>
<organism evidence="1 2">
    <name type="scientific">Denitromonas halophila</name>
    <dbReference type="NCBI Taxonomy" id="1629404"/>
    <lineage>
        <taxon>Bacteria</taxon>
        <taxon>Pseudomonadati</taxon>
        <taxon>Pseudomonadota</taxon>
        <taxon>Betaproteobacteria</taxon>
        <taxon>Rhodocyclales</taxon>
        <taxon>Zoogloeaceae</taxon>
        <taxon>Denitromonas</taxon>
    </lineage>
</organism>
<evidence type="ECO:0000313" key="1">
    <source>
        <dbReference type="EMBL" id="TVO57490.1"/>
    </source>
</evidence>
<protein>
    <recommendedName>
        <fullName evidence="3">PilN domain-containing protein</fullName>
    </recommendedName>
</protein>
<evidence type="ECO:0008006" key="3">
    <source>
        <dbReference type="Google" id="ProtNLM"/>
    </source>
</evidence>
<gene>
    <name evidence="1" type="ORF">FHP91_07380</name>
</gene>
<evidence type="ECO:0000313" key="2">
    <source>
        <dbReference type="Proteomes" id="UP000319502"/>
    </source>
</evidence>
<dbReference type="AlphaFoldDB" id="A0A557QX51"/>
<dbReference type="Proteomes" id="UP000319502">
    <property type="component" value="Unassembled WGS sequence"/>
</dbReference>
<dbReference type="EMBL" id="VMNK01000006">
    <property type="protein sequence ID" value="TVO57490.1"/>
    <property type="molecule type" value="Genomic_DNA"/>
</dbReference>
<accession>A0A557QX51</accession>
<reference evidence="1 2" key="1">
    <citation type="submission" date="2019-07" db="EMBL/GenBank/DDBJ databases">
        <title>The pathways for chlorine oxyanion respiration interact through the shared metabolite chlorate.</title>
        <authorList>
            <person name="Barnum T.P."/>
            <person name="Cheng Y."/>
            <person name="Hill K.A."/>
            <person name="Lucas L.N."/>
            <person name="Carlson H.K."/>
            <person name="Coates J.D."/>
        </authorList>
    </citation>
    <scope>NUCLEOTIDE SEQUENCE [LARGE SCALE GENOMIC DNA]</scope>
    <source>
        <strain evidence="1 2">SFB-3</strain>
    </source>
</reference>
<comment type="caution">
    <text evidence="1">The sequence shown here is derived from an EMBL/GenBank/DDBJ whole genome shotgun (WGS) entry which is preliminary data.</text>
</comment>
<sequence length="191" mass="21830">MIRGQDMRLLRWPLLLASALIALGGAAVWYAQSESRLATRAHELAEQRHSLANRQLLQARTDEHSVRDTLARYETLARRGLIGPEHRLDWVEMLDATRRQLGIDVISYEILPQRKLDKDAHGALLWMESRMRLTLRVRHTDVLLGMLDQLRRVDTALVLPLSCDLSRRADSTDLDGACELRWLTLLPKAPA</sequence>
<proteinExistence type="predicted"/>
<dbReference type="OrthoDB" id="8527869at2"/>